<evidence type="ECO:0000313" key="2">
    <source>
        <dbReference type="Proteomes" id="UP000292781"/>
    </source>
</evidence>
<evidence type="ECO:0008006" key="3">
    <source>
        <dbReference type="Google" id="ProtNLM"/>
    </source>
</evidence>
<comment type="caution">
    <text evidence="1">The sequence shown here is derived from an EMBL/GenBank/DDBJ whole genome shotgun (WGS) entry which is preliminary data.</text>
</comment>
<protein>
    <recommendedName>
        <fullName evidence="3">DUF2313 domain-containing protein</fullName>
    </recommendedName>
</protein>
<dbReference type="Proteomes" id="UP000292781">
    <property type="component" value="Unassembled WGS sequence"/>
</dbReference>
<dbReference type="EMBL" id="SJFN01000045">
    <property type="protein sequence ID" value="TBW33347.1"/>
    <property type="molecule type" value="Genomic_DNA"/>
</dbReference>
<evidence type="ECO:0000313" key="1">
    <source>
        <dbReference type="EMBL" id="TBW33347.1"/>
    </source>
</evidence>
<sequence>MDCSSASALVDRCPSLDEVHASLLASLPRGRAWPRTPGSVLWRFWRGVADVFTQANDRLCSWQAEFFCRTADESLDDWWIDYGLPDGCDPFPDLCSKVVGSTGGRCVDLQALAARAGWSISCVRDQTVGAGCFQAGCSSAGNGVPMATIVIAISLSASPAYGGAMQVPFLAGNSAWGAGQPLGCGPDVGPLICLLSRVIPAHVATVYEVV</sequence>
<accession>A0A4V2KSL5</accession>
<proteinExistence type="predicted"/>
<keyword evidence="2" id="KW-1185">Reference proteome</keyword>
<dbReference type="OrthoDB" id="6592844at2"/>
<dbReference type="AlphaFoldDB" id="A0A4V2KSL5"/>
<gene>
    <name evidence="1" type="ORF">EYW49_20525</name>
</gene>
<organism evidence="1 2">
    <name type="scientific">Siculibacillus lacustris</name>
    <dbReference type="NCBI Taxonomy" id="1549641"/>
    <lineage>
        <taxon>Bacteria</taxon>
        <taxon>Pseudomonadati</taxon>
        <taxon>Pseudomonadota</taxon>
        <taxon>Alphaproteobacteria</taxon>
        <taxon>Hyphomicrobiales</taxon>
        <taxon>Ancalomicrobiaceae</taxon>
        <taxon>Siculibacillus</taxon>
    </lineage>
</organism>
<name>A0A4V2KSL5_9HYPH</name>
<dbReference type="RefSeq" id="WP_131311503.1">
    <property type="nucleotide sequence ID" value="NZ_SJFN01000045.1"/>
</dbReference>
<reference evidence="1 2" key="1">
    <citation type="submission" date="2019-02" db="EMBL/GenBank/DDBJ databases">
        <title>Siculibacillus lacustris gen. nov., sp. nov., a new rosette-forming bacterium isolated from a freshwater crater lake (Lake St. Ana, Romania).</title>
        <authorList>
            <person name="Felfoldi T."/>
            <person name="Marton Z."/>
            <person name="Szabo A."/>
            <person name="Mentes A."/>
            <person name="Boka K."/>
            <person name="Marialigeti K."/>
            <person name="Mathe I."/>
            <person name="Koncz M."/>
            <person name="Schumann P."/>
            <person name="Toth E."/>
        </authorList>
    </citation>
    <scope>NUCLEOTIDE SEQUENCE [LARGE SCALE GENOMIC DNA]</scope>
    <source>
        <strain evidence="1 2">SA-279</strain>
    </source>
</reference>